<name>A0A369BNU0_9BACL</name>
<dbReference type="RefSeq" id="WP_114495916.1">
    <property type="nucleotide sequence ID" value="NZ_QPJW01000002.1"/>
</dbReference>
<reference evidence="1 2" key="1">
    <citation type="submission" date="2018-07" db="EMBL/GenBank/DDBJ databases">
        <title>Genomic Encyclopedia of Type Strains, Phase III (KMG-III): the genomes of soil and plant-associated and newly described type strains.</title>
        <authorList>
            <person name="Whitman W."/>
        </authorList>
    </citation>
    <scope>NUCLEOTIDE SEQUENCE [LARGE SCALE GENOMIC DNA]</scope>
    <source>
        <strain evidence="1 2">CECT 8333</strain>
    </source>
</reference>
<evidence type="ECO:0000313" key="1">
    <source>
        <dbReference type="EMBL" id="RCX21344.1"/>
    </source>
</evidence>
<dbReference type="EMBL" id="QPJW01000002">
    <property type="protein sequence ID" value="RCX21344.1"/>
    <property type="molecule type" value="Genomic_DNA"/>
</dbReference>
<dbReference type="GO" id="GO:0008168">
    <property type="term" value="F:methyltransferase activity"/>
    <property type="evidence" value="ECO:0007669"/>
    <property type="project" value="UniProtKB-KW"/>
</dbReference>
<sequence>MHRFWEKVIKPLVLALQPRVIVEVGSFTGLNTFKLLDYCRYTGAKCVVIDPAPLYDTELMKSYYGETLSLRRLLSIEALPQIGAYDMILIDGDHNWYTVYHELKLVERMAREKGKPFPVTVLHDTGWPYARRDMYYAPETIPEAYRQPCEKKGLEPGFEGLLEQGGLNNMVHNAVREHGPRNGVLTAIEDFLQEAQQPLSYYELSSNNGLGVIIPSSEPLRGILTYILDTSGQ</sequence>
<comment type="caution">
    <text evidence="1">The sequence shown here is derived from an EMBL/GenBank/DDBJ whole genome shotgun (WGS) entry which is preliminary data.</text>
</comment>
<gene>
    <name evidence="1" type="ORF">DFP94_10291</name>
</gene>
<dbReference type="Proteomes" id="UP000253090">
    <property type="component" value="Unassembled WGS sequence"/>
</dbReference>
<keyword evidence="1" id="KW-0808">Transferase</keyword>
<dbReference type="OrthoDB" id="2469560at2"/>
<organism evidence="1 2">
    <name type="scientific">Fontibacillus phaseoli</name>
    <dbReference type="NCBI Taxonomy" id="1416533"/>
    <lineage>
        <taxon>Bacteria</taxon>
        <taxon>Bacillati</taxon>
        <taxon>Bacillota</taxon>
        <taxon>Bacilli</taxon>
        <taxon>Bacillales</taxon>
        <taxon>Paenibacillaceae</taxon>
        <taxon>Fontibacillus</taxon>
    </lineage>
</organism>
<proteinExistence type="predicted"/>
<dbReference type="Gene3D" id="3.40.50.150">
    <property type="entry name" value="Vaccinia Virus protein VP39"/>
    <property type="match status" value="1"/>
</dbReference>
<protein>
    <submittedName>
        <fullName evidence="1">Putative O-methyltransferase YrrM</fullName>
    </submittedName>
</protein>
<dbReference type="Pfam" id="PF13578">
    <property type="entry name" value="Methyltransf_24"/>
    <property type="match status" value="1"/>
</dbReference>
<dbReference type="InterPro" id="IPR029063">
    <property type="entry name" value="SAM-dependent_MTases_sf"/>
</dbReference>
<keyword evidence="1" id="KW-0489">Methyltransferase</keyword>
<dbReference type="AlphaFoldDB" id="A0A369BNU0"/>
<evidence type="ECO:0000313" key="2">
    <source>
        <dbReference type="Proteomes" id="UP000253090"/>
    </source>
</evidence>
<dbReference type="SUPFAM" id="SSF53335">
    <property type="entry name" value="S-adenosyl-L-methionine-dependent methyltransferases"/>
    <property type="match status" value="1"/>
</dbReference>
<keyword evidence="2" id="KW-1185">Reference proteome</keyword>
<dbReference type="GO" id="GO:0032259">
    <property type="term" value="P:methylation"/>
    <property type="evidence" value="ECO:0007669"/>
    <property type="project" value="UniProtKB-KW"/>
</dbReference>
<accession>A0A369BNU0</accession>